<evidence type="ECO:0000313" key="2">
    <source>
        <dbReference type="EMBL" id="MDC7676988.1"/>
    </source>
</evidence>
<comment type="caution">
    <text evidence="2">The sequence shown here is derived from an EMBL/GenBank/DDBJ whole genome shotgun (WGS) entry which is preliminary data.</text>
</comment>
<dbReference type="Gene3D" id="1.25.40.10">
    <property type="entry name" value="Tetratricopeptide repeat domain"/>
    <property type="match status" value="1"/>
</dbReference>
<dbReference type="PANTHER" id="PTHR11102:SF160">
    <property type="entry name" value="ERAD-ASSOCIATED E3 UBIQUITIN-PROTEIN LIGASE COMPONENT HRD3"/>
    <property type="match status" value="1"/>
</dbReference>
<dbReference type="SUPFAM" id="SSF81901">
    <property type="entry name" value="HCP-like"/>
    <property type="match status" value="1"/>
</dbReference>
<sequence length="191" mass="21373">MKNFKLFLSVLMLLICAQVPTFAESSLKGVTPEKFEFIQKLAAAGDAKLQHVVGLAYYEGEIVAKDYNKARDWFEKAAANGMGISASYVANMYFDGIGVVQSYEMAKRWHIKAAENGFRESFTFLGFMVAIGQGQKSDPIEACMWFNLGKDEGELTATKMLDELSQKMTPKQIADAKAMSIDWRLKRPKSQ</sequence>
<organism evidence="2 3">
    <name type="scientific">Asticcacaulis machinosus</name>
    <dbReference type="NCBI Taxonomy" id="2984211"/>
    <lineage>
        <taxon>Bacteria</taxon>
        <taxon>Pseudomonadati</taxon>
        <taxon>Pseudomonadota</taxon>
        <taxon>Alphaproteobacteria</taxon>
        <taxon>Caulobacterales</taxon>
        <taxon>Caulobacteraceae</taxon>
        <taxon>Asticcacaulis</taxon>
    </lineage>
</organism>
<reference evidence="2 3" key="1">
    <citation type="submission" date="2023-01" db="EMBL/GenBank/DDBJ databases">
        <title>Novel species of the genus Asticcacaulis isolated from rivers.</title>
        <authorList>
            <person name="Lu H."/>
        </authorList>
    </citation>
    <scope>NUCLEOTIDE SEQUENCE [LARGE SCALE GENOMIC DNA]</scope>
    <source>
        <strain evidence="2 3">LKC15W</strain>
    </source>
</reference>
<accession>A0ABT5HLV8</accession>
<dbReference type="InterPro" id="IPR006597">
    <property type="entry name" value="Sel1-like"/>
</dbReference>
<name>A0ABT5HLV8_9CAUL</name>
<protein>
    <submittedName>
        <fullName evidence="2">Tetratricopeptide repeat protein</fullName>
    </submittedName>
</protein>
<gene>
    <name evidence="2" type="ORF">PQU98_12645</name>
</gene>
<keyword evidence="3" id="KW-1185">Reference proteome</keyword>
<keyword evidence="1" id="KW-0732">Signal</keyword>
<dbReference type="InterPro" id="IPR011990">
    <property type="entry name" value="TPR-like_helical_dom_sf"/>
</dbReference>
<dbReference type="SMART" id="SM00671">
    <property type="entry name" value="SEL1"/>
    <property type="match status" value="3"/>
</dbReference>
<dbReference type="InterPro" id="IPR050767">
    <property type="entry name" value="Sel1_AlgK"/>
</dbReference>
<dbReference type="EMBL" id="JAQQKV010000002">
    <property type="protein sequence ID" value="MDC7676988.1"/>
    <property type="molecule type" value="Genomic_DNA"/>
</dbReference>
<evidence type="ECO:0000313" key="3">
    <source>
        <dbReference type="Proteomes" id="UP001218579"/>
    </source>
</evidence>
<feature type="chain" id="PRO_5045879533" evidence="1">
    <location>
        <begin position="24"/>
        <end position="191"/>
    </location>
</feature>
<evidence type="ECO:0000256" key="1">
    <source>
        <dbReference type="SAM" id="SignalP"/>
    </source>
</evidence>
<dbReference type="Proteomes" id="UP001218579">
    <property type="component" value="Unassembled WGS sequence"/>
</dbReference>
<dbReference type="Pfam" id="PF08238">
    <property type="entry name" value="Sel1"/>
    <property type="match status" value="3"/>
</dbReference>
<feature type="signal peptide" evidence="1">
    <location>
        <begin position="1"/>
        <end position="23"/>
    </location>
</feature>
<dbReference type="PANTHER" id="PTHR11102">
    <property type="entry name" value="SEL-1-LIKE PROTEIN"/>
    <property type="match status" value="1"/>
</dbReference>
<proteinExistence type="predicted"/>
<dbReference type="RefSeq" id="WP_272745302.1">
    <property type="nucleotide sequence ID" value="NZ_JAQQKV010000002.1"/>
</dbReference>